<evidence type="ECO:0000313" key="3">
    <source>
        <dbReference type="EMBL" id="SYZ65086.1"/>
    </source>
</evidence>
<organism evidence="3 4">
    <name type="scientific">Leishmania braziliensis MHOM/BR/75/M2904</name>
    <dbReference type="NCBI Taxonomy" id="420245"/>
    <lineage>
        <taxon>Eukaryota</taxon>
        <taxon>Discoba</taxon>
        <taxon>Euglenozoa</taxon>
        <taxon>Kinetoplastea</taxon>
        <taxon>Metakinetoplastina</taxon>
        <taxon>Trypanosomatida</taxon>
        <taxon>Trypanosomatidae</taxon>
        <taxon>Leishmaniinae</taxon>
        <taxon>Leishmania</taxon>
        <taxon>Leishmania braziliensis species complex</taxon>
    </lineage>
</organism>
<keyword evidence="2" id="KW-0472">Membrane</keyword>
<gene>
    <name evidence="3" type="ORF">LBRM2904_20.1190</name>
</gene>
<dbReference type="AlphaFoldDB" id="A0A3P3Z4F2"/>
<dbReference type="Pfam" id="PF07344">
    <property type="entry name" value="Amastin"/>
    <property type="match status" value="1"/>
</dbReference>
<evidence type="ECO:0000256" key="2">
    <source>
        <dbReference type="SAM" id="Phobius"/>
    </source>
</evidence>
<feature type="transmembrane region" description="Helical" evidence="2">
    <location>
        <begin position="106"/>
        <end position="133"/>
    </location>
</feature>
<feature type="transmembrane region" description="Helical" evidence="2">
    <location>
        <begin position="145"/>
        <end position="162"/>
    </location>
</feature>
<accession>A0A3P3Z4F2</accession>
<feature type="region of interest" description="Disordered" evidence="1">
    <location>
        <begin position="181"/>
        <end position="204"/>
    </location>
</feature>
<keyword evidence="2" id="KW-1133">Transmembrane helix</keyword>
<dbReference type="EMBL" id="LS997619">
    <property type="protein sequence ID" value="SYZ65086.1"/>
    <property type="molecule type" value="Genomic_DNA"/>
</dbReference>
<keyword evidence="2" id="KW-0812">Transmembrane</keyword>
<sequence>MKWNVPILIYAIVQFIAFLLVLVATPIDMYRFRPQYITPNTTVVTLWGVKLGVLNTTNTISSDFLWRRCIPRRDRFRLAQACAVLSIFVYGVAAALGFIMLYCCSFFRMVCVALNIVGAVTLCVVWAAVAVTYHVEDNEFCWKESVFSTYGAGFVLLLVAWVLDLLNIAVLLLPVSIAAGGAGGSSNRDSNKEDESSNGNSKRVRWKGRGKMIFQRACRAGDGVGLLAGTPNTAPPWRSRLTPRGCN</sequence>
<reference evidence="3 4" key="1">
    <citation type="submission" date="2018-09" db="EMBL/GenBank/DDBJ databases">
        <authorList>
            <person name="Peiro R."/>
            <person name="Begona"/>
            <person name="Cbmso G."/>
            <person name="Lopez M."/>
            <person name="Gonzalez S."/>
        </authorList>
    </citation>
    <scope>NUCLEOTIDE SEQUENCE [LARGE SCALE GENOMIC DNA]</scope>
</reference>
<name>A0A3P3Z4F2_LEIBR</name>
<feature type="transmembrane region" description="Helical" evidence="2">
    <location>
        <begin position="78"/>
        <end position="100"/>
    </location>
</feature>
<dbReference type="InterPro" id="IPR009944">
    <property type="entry name" value="Amastin"/>
</dbReference>
<dbReference type="PANTHER" id="PTHR33297:SF4">
    <property type="entry name" value="AMASTIN"/>
    <property type="match status" value="1"/>
</dbReference>
<protein>
    <submittedName>
        <fullName evidence="3">Amastin-like_surface_protein</fullName>
    </submittedName>
</protein>
<feature type="transmembrane region" description="Helical" evidence="2">
    <location>
        <begin position="7"/>
        <end position="27"/>
    </location>
</feature>
<evidence type="ECO:0000313" key="4">
    <source>
        <dbReference type="Proteomes" id="UP000319462"/>
    </source>
</evidence>
<evidence type="ECO:0000256" key="1">
    <source>
        <dbReference type="SAM" id="MobiDB-lite"/>
    </source>
</evidence>
<dbReference type="Proteomes" id="UP000319462">
    <property type="component" value="Chromosome 20"/>
</dbReference>
<dbReference type="PANTHER" id="PTHR33297">
    <property type="entry name" value="AMASTIN-LIKE SURFACE PROTEIN-LIKE PROTEIN-RELATED"/>
    <property type="match status" value="1"/>
</dbReference>
<proteinExistence type="predicted"/>